<dbReference type="Proteomes" id="UP001153069">
    <property type="component" value="Unassembled WGS sequence"/>
</dbReference>
<dbReference type="EMBL" id="CAICTM010001003">
    <property type="protein sequence ID" value="CAB9519285.1"/>
    <property type="molecule type" value="Genomic_DNA"/>
</dbReference>
<name>A0A9N8EF63_9STRA</name>
<dbReference type="AlphaFoldDB" id="A0A9N8EF63"/>
<comment type="caution">
    <text evidence="2">The sequence shown here is derived from an EMBL/GenBank/DDBJ whole genome shotgun (WGS) entry which is preliminary data.</text>
</comment>
<gene>
    <name evidence="2" type="ORF">SEMRO_1005_G230220.1</name>
</gene>
<organism evidence="2 3">
    <name type="scientific">Seminavis robusta</name>
    <dbReference type="NCBI Taxonomy" id="568900"/>
    <lineage>
        <taxon>Eukaryota</taxon>
        <taxon>Sar</taxon>
        <taxon>Stramenopiles</taxon>
        <taxon>Ochrophyta</taxon>
        <taxon>Bacillariophyta</taxon>
        <taxon>Bacillariophyceae</taxon>
        <taxon>Bacillariophycidae</taxon>
        <taxon>Naviculales</taxon>
        <taxon>Naviculaceae</taxon>
        <taxon>Seminavis</taxon>
    </lineage>
</organism>
<evidence type="ECO:0000256" key="1">
    <source>
        <dbReference type="SAM" id="MobiDB-lite"/>
    </source>
</evidence>
<accession>A0A9N8EF63</accession>
<protein>
    <submittedName>
        <fullName evidence="2">Uncharacterized protein</fullName>
    </submittedName>
</protein>
<reference evidence="2" key="1">
    <citation type="submission" date="2020-06" db="EMBL/GenBank/DDBJ databases">
        <authorList>
            <consortium name="Plant Systems Biology data submission"/>
        </authorList>
    </citation>
    <scope>NUCLEOTIDE SEQUENCE</scope>
    <source>
        <strain evidence="2">D6</strain>
    </source>
</reference>
<feature type="region of interest" description="Disordered" evidence="1">
    <location>
        <begin position="63"/>
        <end position="84"/>
    </location>
</feature>
<evidence type="ECO:0000313" key="3">
    <source>
        <dbReference type="Proteomes" id="UP001153069"/>
    </source>
</evidence>
<feature type="region of interest" description="Disordered" evidence="1">
    <location>
        <begin position="98"/>
        <end position="123"/>
    </location>
</feature>
<proteinExistence type="predicted"/>
<sequence>MSNIFLSGWMTSAAAKAVHDALENIGAEIKMEGNVMTVAFNPEEKAKAKDDDVDNVAAQINELDVNGEGENDDSSRTTLGSFSEEEEVIIPEVKAKAYKKAPKKYDSDDYDDDGCFDSQDMAW</sequence>
<evidence type="ECO:0000313" key="2">
    <source>
        <dbReference type="EMBL" id="CAB9519285.1"/>
    </source>
</evidence>
<keyword evidence="3" id="KW-1185">Reference proteome</keyword>